<dbReference type="Proteomes" id="UP001422074">
    <property type="component" value="Unassembled WGS sequence"/>
</dbReference>
<reference evidence="6 7" key="1">
    <citation type="submission" date="2024-05" db="EMBL/GenBank/DDBJ databases">
        <title>Sinomonas sp. nov., isolated from a waste landfill.</title>
        <authorList>
            <person name="Zhao Y."/>
        </authorList>
    </citation>
    <scope>NUCLEOTIDE SEQUENCE [LARGE SCALE GENOMIC DNA]</scope>
    <source>
        <strain evidence="6 7">CCTCC AB2014300</strain>
    </source>
</reference>
<protein>
    <submittedName>
        <fullName evidence="6">TetR/AcrR family transcriptional regulator</fullName>
    </submittedName>
</protein>
<name>A0ABU9X433_9MICC</name>
<dbReference type="PROSITE" id="PS50977">
    <property type="entry name" value="HTH_TETR_2"/>
    <property type="match status" value="1"/>
</dbReference>
<dbReference type="SUPFAM" id="SSF46689">
    <property type="entry name" value="Homeodomain-like"/>
    <property type="match status" value="1"/>
</dbReference>
<keyword evidence="2 4" id="KW-0238">DNA-binding</keyword>
<gene>
    <name evidence="6" type="ORF">ABCQ75_09915</name>
</gene>
<sequence>MDHRSLPRRRGEALNRAIFEAVLALVEEDGYAGLTMERVAARARTGKASLYRRWDGVPALAMDAVRDAMPGPGAIPDRGSLREDALAVLGLAAEQLRGPVGAALRGVLGEALRDPDPDRIAALSRGSALAMMRTVAERAAARGECPASCLTETRLEAGPAVMRQRFLLGAGGLDAAFLEAIVDEVVVPLLTRP</sequence>
<evidence type="ECO:0000256" key="1">
    <source>
        <dbReference type="ARBA" id="ARBA00023015"/>
    </source>
</evidence>
<organism evidence="6 7">
    <name type="scientific">Sinomonas halotolerans</name>
    <dbReference type="NCBI Taxonomy" id="1644133"/>
    <lineage>
        <taxon>Bacteria</taxon>
        <taxon>Bacillati</taxon>
        <taxon>Actinomycetota</taxon>
        <taxon>Actinomycetes</taxon>
        <taxon>Micrococcales</taxon>
        <taxon>Micrococcaceae</taxon>
        <taxon>Sinomonas</taxon>
    </lineage>
</organism>
<accession>A0ABU9X433</accession>
<dbReference type="InterPro" id="IPR036271">
    <property type="entry name" value="Tet_transcr_reg_TetR-rel_C_sf"/>
</dbReference>
<evidence type="ECO:0000256" key="3">
    <source>
        <dbReference type="ARBA" id="ARBA00023163"/>
    </source>
</evidence>
<dbReference type="RefSeq" id="WP_345885167.1">
    <property type="nucleotide sequence ID" value="NZ_JBDFRB010000007.1"/>
</dbReference>
<keyword evidence="1" id="KW-0805">Transcription regulation</keyword>
<evidence type="ECO:0000313" key="6">
    <source>
        <dbReference type="EMBL" id="MEN2744853.1"/>
    </source>
</evidence>
<dbReference type="EMBL" id="JBDFRB010000007">
    <property type="protein sequence ID" value="MEN2744853.1"/>
    <property type="molecule type" value="Genomic_DNA"/>
</dbReference>
<dbReference type="PANTHER" id="PTHR30055">
    <property type="entry name" value="HTH-TYPE TRANSCRIPTIONAL REGULATOR RUTR"/>
    <property type="match status" value="1"/>
</dbReference>
<dbReference type="SUPFAM" id="SSF48498">
    <property type="entry name" value="Tetracyclin repressor-like, C-terminal domain"/>
    <property type="match status" value="1"/>
</dbReference>
<dbReference type="InterPro" id="IPR011075">
    <property type="entry name" value="TetR_C"/>
</dbReference>
<proteinExistence type="predicted"/>
<evidence type="ECO:0000259" key="5">
    <source>
        <dbReference type="PROSITE" id="PS50977"/>
    </source>
</evidence>
<dbReference type="PANTHER" id="PTHR30055:SF148">
    <property type="entry name" value="TETR-FAMILY TRANSCRIPTIONAL REGULATOR"/>
    <property type="match status" value="1"/>
</dbReference>
<comment type="caution">
    <text evidence="6">The sequence shown here is derived from an EMBL/GenBank/DDBJ whole genome shotgun (WGS) entry which is preliminary data.</text>
</comment>
<feature type="DNA-binding region" description="H-T-H motif" evidence="4">
    <location>
        <begin position="35"/>
        <end position="54"/>
    </location>
</feature>
<dbReference type="Gene3D" id="1.10.10.60">
    <property type="entry name" value="Homeodomain-like"/>
    <property type="match status" value="1"/>
</dbReference>
<dbReference type="Pfam" id="PF16859">
    <property type="entry name" value="TetR_C_11"/>
    <property type="match status" value="1"/>
</dbReference>
<evidence type="ECO:0000313" key="7">
    <source>
        <dbReference type="Proteomes" id="UP001422074"/>
    </source>
</evidence>
<dbReference type="InterPro" id="IPR050109">
    <property type="entry name" value="HTH-type_TetR-like_transc_reg"/>
</dbReference>
<evidence type="ECO:0000256" key="2">
    <source>
        <dbReference type="ARBA" id="ARBA00023125"/>
    </source>
</evidence>
<dbReference type="InterPro" id="IPR001647">
    <property type="entry name" value="HTH_TetR"/>
</dbReference>
<dbReference type="InterPro" id="IPR009057">
    <property type="entry name" value="Homeodomain-like_sf"/>
</dbReference>
<evidence type="ECO:0000256" key="4">
    <source>
        <dbReference type="PROSITE-ProRule" id="PRU00335"/>
    </source>
</evidence>
<feature type="domain" description="HTH tetR-type" evidence="5">
    <location>
        <begin position="12"/>
        <end position="72"/>
    </location>
</feature>
<dbReference type="Pfam" id="PF00440">
    <property type="entry name" value="TetR_N"/>
    <property type="match status" value="1"/>
</dbReference>
<dbReference type="Gene3D" id="1.10.357.10">
    <property type="entry name" value="Tetracycline Repressor, domain 2"/>
    <property type="match status" value="1"/>
</dbReference>
<keyword evidence="3" id="KW-0804">Transcription</keyword>
<keyword evidence="7" id="KW-1185">Reference proteome</keyword>